<name>A0ACD5YXL3_AVESA</name>
<keyword evidence="2" id="KW-1185">Reference proteome</keyword>
<dbReference type="Proteomes" id="UP001732700">
    <property type="component" value="Chromosome 6A"/>
</dbReference>
<sequence length="406" mass="46006">MEDHTTAAAEAISKVFGDDDLLDEIILRVGFPTTLVRAAAVCKRWLHHASDKAFLRHFRKLNPPRILGFYIQRFQGPLRFVPMLPQPPELAAAVRIVEGYSFGAANDGDSFVRHEALVQDCRNGSVSTVLRSSRHGWGVSVGVHSPLCPERSMAIDRPLSPQQHPRYSVAQEFLVLSREDKDGGLSYFYVLLENPMVLDITSATNFTAHVFILKDGVWCIVASATTRIDQWRGIQGVLVENKLYMMATYNKITVLDLANSTFSTIKLPHGVGHFMLSRADDASSVYLIGVKEHQLGIWLHKGDNWSIVDTFNLHEMCANLMISDCRVKDARISLLRMNYVGDNAEFVLFQMGRFVLYLDVRCRTPRTLYELSQDEQDMGITRIYPFMMIWPPTFPVVKCDPTRYAM</sequence>
<accession>A0ACD5YXL3</accession>
<reference evidence="1" key="1">
    <citation type="submission" date="2021-05" db="EMBL/GenBank/DDBJ databases">
        <authorList>
            <person name="Scholz U."/>
            <person name="Mascher M."/>
            <person name="Fiebig A."/>
        </authorList>
    </citation>
    <scope>NUCLEOTIDE SEQUENCE [LARGE SCALE GENOMIC DNA]</scope>
</reference>
<proteinExistence type="predicted"/>
<reference evidence="1" key="2">
    <citation type="submission" date="2025-09" db="UniProtKB">
        <authorList>
            <consortium name="EnsemblPlants"/>
        </authorList>
    </citation>
    <scope>IDENTIFICATION</scope>
</reference>
<protein>
    <submittedName>
        <fullName evidence="1">Uncharacterized protein</fullName>
    </submittedName>
</protein>
<evidence type="ECO:0000313" key="1">
    <source>
        <dbReference type="EnsemblPlants" id="AVESA.00010b.r2.6AG1044510.1.CDS"/>
    </source>
</evidence>
<dbReference type="EnsemblPlants" id="AVESA.00010b.r2.6AG1044510.1">
    <property type="protein sequence ID" value="AVESA.00010b.r2.6AG1044510.1.CDS"/>
    <property type="gene ID" value="AVESA.00010b.r2.6AG1044510"/>
</dbReference>
<organism evidence="1 2">
    <name type="scientific">Avena sativa</name>
    <name type="common">Oat</name>
    <dbReference type="NCBI Taxonomy" id="4498"/>
    <lineage>
        <taxon>Eukaryota</taxon>
        <taxon>Viridiplantae</taxon>
        <taxon>Streptophyta</taxon>
        <taxon>Embryophyta</taxon>
        <taxon>Tracheophyta</taxon>
        <taxon>Spermatophyta</taxon>
        <taxon>Magnoliopsida</taxon>
        <taxon>Liliopsida</taxon>
        <taxon>Poales</taxon>
        <taxon>Poaceae</taxon>
        <taxon>BOP clade</taxon>
        <taxon>Pooideae</taxon>
        <taxon>Poodae</taxon>
        <taxon>Poeae</taxon>
        <taxon>Poeae Chloroplast Group 1 (Aveneae type)</taxon>
        <taxon>Aveninae</taxon>
        <taxon>Avena</taxon>
    </lineage>
</organism>
<evidence type="ECO:0000313" key="2">
    <source>
        <dbReference type="Proteomes" id="UP001732700"/>
    </source>
</evidence>